<evidence type="ECO:0000313" key="3">
    <source>
        <dbReference type="Proteomes" id="UP000199392"/>
    </source>
</evidence>
<feature type="chain" id="PRO_5011722862" description="DUF2946 domain-containing protein" evidence="1">
    <location>
        <begin position="27"/>
        <end position="117"/>
    </location>
</feature>
<dbReference type="STRING" id="311180.SAMN04488050_103120"/>
<sequence>MSRLRAFRLTLPLVILAVALASVVFAARMAPEEPAEASLRGYLAMGGTLADLCEGDTFHHAHHCPVCNLLPEVPEIAPAALTHRIDHRFQVAALRELGLVPQQAYPRNSPRAPPAQV</sequence>
<keyword evidence="1" id="KW-0732">Signal</keyword>
<evidence type="ECO:0000256" key="1">
    <source>
        <dbReference type="SAM" id="SignalP"/>
    </source>
</evidence>
<proteinExistence type="predicted"/>
<dbReference type="OrthoDB" id="7871900at2"/>
<organism evidence="2 3">
    <name type="scientific">Alloyangia pacifica</name>
    <dbReference type="NCBI Taxonomy" id="311180"/>
    <lineage>
        <taxon>Bacteria</taxon>
        <taxon>Pseudomonadati</taxon>
        <taxon>Pseudomonadota</taxon>
        <taxon>Alphaproteobacteria</taxon>
        <taxon>Rhodobacterales</taxon>
        <taxon>Roseobacteraceae</taxon>
        <taxon>Alloyangia</taxon>
    </lineage>
</organism>
<name>A0A1I6RIU7_9RHOB</name>
<dbReference type="AlphaFoldDB" id="A0A1I6RIU7"/>
<evidence type="ECO:0000313" key="2">
    <source>
        <dbReference type="EMBL" id="SFS64632.1"/>
    </source>
</evidence>
<protein>
    <recommendedName>
        <fullName evidence="4">DUF2946 domain-containing protein</fullName>
    </recommendedName>
</protein>
<keyword evidence="3" id="KW-1185">Reference proteome</keyword>
<reference evidence="3" key="1">
    <citation type="submission" date="2016-10" db="EMBL/GenBank/DDBJ databases">
        <authorList>
            <person name="Varghese N."/>
            <person name="Submissions S."/>
        </authorList>
    </citation>
    <scope>NUCLEOTIDE SEQUENCE [LARGE SCALE GENOMIC DNA]</scope>
    <source>
        <strain evidence="3">DSM 26894</strain>
    </source>
</reference>
<dbReference type="EMBL" id="FOZW01000003">
    <property type="protein sequence ID" value="SFS64632.1"/>
    <property type="molecule type" value="Genomic_DNA"/>
</dbReference>
<dbReference type="RefSeq" id="WP_092422780.1">
    <property type="nucleotide sequence ID" value="NZ_FNCL01000003.1"/>
</dbReference>
<feature type="signal peptide" evidence="1">
    <location>
        <begin position="1"/>
        <end position="26"/>
    </location>
</feature>
<gene>
    <name evidence="2" type="ORF">SAMN04488050_103120</name>
</gene>
<evidence type="ECO:0008006" key="4">
    <source>
        <dbReference type="Google" id="ProtNLM"/>
    </source>
</evidence>
<dbReference type="Proteomes" id="UP000199392">
    <property type="component" value="Unassembled WGS sequence"/>
</dbReference>
<accession>A0A1I6RIU7</accession>